<dbReference type="PANTHER" id="PTHR34220">
    <property type="entry name" value="SENSOR HISTIDINE KINASE YPDA"/>
    <property type="match status" value="1"/>
</dbReference>
<dbReference type="AlphaFoldDB" id="A0A1M5J1X7"/>
<evidence type="ECO:0000313" key="4">
    <source>
        <dbReference type="Proteomes" id="UP000184287"/>
    </source>
</evidence>
<evidence type="ECO:0000259" key="2">
    <source>
        <dbReference type="Pfam" id="PF06580"/>
    </source>
</evidence>
<dbReference type="EMBL" id="FQUQ01000005">
    <property type="protein sequence ID" value="SHG34574.1"/>
    <property type="molecule type" value="Genomic_DNA"/>
</dbReference>
<dbReference type="Proteomes" id="UP000184287">
    <property type="component" value="Unassembled WGS sequence"/>
</dbReference>
<dbReference type="STRING" id="288992.SAMN04488522_105163"/>
<feature type="transmembrane region" description="Helical" evidence="1">
    <location>
        <begin position="72"/>
        <end position="89"/>
    </location>
</feature>
<gene>
    <name evidence="3" type="ORF">SAMN04488522_105163</name>
</gene>
<keyword evidence="1" id="KW-1133">Transmembrane helix</keyword>
<accession>A0A1M5J1X7</accession>
<dbReference type="InterPro" id="IPR010559">
    <property type="entry name" value="Sig_transdc_His_kin_internal"/>
</dbReference>
<dbReference type="InterPro" id="IPR050640">
    <property type="entry name" value="Bact_2-comp_sensor_kinase"/>
</dbReference>
<keyword evidence="1" id="KW-0472">Membrane</keyword>
<dbReference type="OrthoDB" id="9792992at2"/>
<sequence>MKKTVRFLYINIILHVLIWGLVLSLPYLISSAENEYKIGPVPGLFFSLAGCLHLFIFYFNAFFLIPGLLNRRLWWVYIPASALLIIGSFQLKYHMLLWWFPEVLKDMAAYKFVFAPSIVVFIISIVYRKVLDKLQYDRLQQKIKAEQLSTELKFLRSQISPHFLFNVLTNLVSLARKKSDQMEPALIMLSDLMRYSLYDTQIVKVPLAKEMAYLNNYIALQRLRFGDDVDIQYHTGQNIENENYTIEPMLLIPFVENAFKHGTGYLENPVIRIHVSIKNDQLVFEVENQIDQKPGASKDESSGIGLANVKSRLDLLYKDRHDLKIKTDKGMFHIVLTLMLK</sequence>
<dbReference type="RefSeq" id="WP_073234497.1">
    <property type="nucleotide sequence ID" value="NZ_FQUQ01000005.1"/>
</dbReference>
<feature type="transmembrane region" description="Helical" evidence="1">
    <location>
        <begin position="7"/>
        <end position="29"/>
    </location>
</feature>
<keyword evidence="1" id="KW-0812">Transmembrane</keyword>
<proteinExistence type="predicted"/>
<evidence type="ECO:0000313" key="3">
    <source>
        <dbReference type="EMBL" id="SHG34574.1"/>
    </source>
</evidence>
<protein>
    <submittedName>
        <fullName evidence="3">GHKL domain-containing protein</fullName>
    </submittedName>
</protein>
<dbReference type="InterPro" id="IPR036890">
    <property type="entry name" value="HATPase_C_sf"/>
</dbReference>
<dbReference type="SUPFAM" id="SSF55874">
    <property type="entry name" value="ATPase domain of HSP90 chaperone/DNA topoisomerase II/histidine kinase"/>
    <property type="match status" value="1"/>
</dbReference>
<organism evidence="3 4">
    <name type="scientific">Pedobacter caeni</name>
    <dbReference type="NCBI Taxonomy" id="288992"/>
    <lineage>
        <taxon>Bacteria</taxon>
        <taxon>Pseudomonadati</taxon>
        <taxon>Bacteroidota</taxon>
        <taxon>Sphingobacteriia</taxon>
        <taxon>Sphingobacteriales</taxon>
        <taxon>Sphingobacteriaceae</taxon>
        <taxon>Pedobacter</taxon>
    </lineage>
</organism>
<keyword evidence="4" id="KW-1185">Reference proteome</keyword>
<feature type="transmembrane region" description="Helical" evidence="1">
    <location>
        <begin position="109"/>
        <end position="127"/>
    </location>
</feature>
<dbReference type="Pfam" id="PF06580">
    <property type="entry name" value="His_kinase"/>
    <property type="match status" value="1"/>
</dbReference>
<dbReference type="GO" id="GO:0016020">
    <property type="term" value="C:membrane"/>
    <property type="evidence" value="ECO:0007669"/>
    <property type="project" value="InterPro"/>
</dbReference>
<evidence type="ECO:0000256" key="1">
    <source>
        <dbReference type="SAM" id="Phobius"/>
    </source>
</evidence>
<reference evidence="4" key="1">
    <citation type="submission" date="2016-11" db="EMBL/GenBank/DDBJ databases">
        <authorList>
            <person name="Varghese N."/>
            <person name="Submissions S."/>
        </authorList>
    </citation>
    <scope>NUCLEOTIDE SEQUENCE [LARGE SCALE GENOMIC DNA]</scope>
    <source>
        <strain evidence="4">DSM 16990</strain>
    </source>
</reference>
<feature type="transmembrane region" description="Helical" evidence="1">
    <location>
        <begin position="41"/>
        <end position="65"/>
    </location>
</feature>
<dbReference type="GO" id="GO:0000155">
    <property type="term" value="F:phosphorelay sensor kinase activity"/>
    <property type="evidence" value="ECO:0007669"/>
    <property type="project" value="InterPro"/>
</dbReference>
<dbReference type="Gene3D" id="3.30.565.10">
    <property type="entry name" value="Histidine kinase-like ATPase, C-terminal domain"/>
    <property type="match status" value="1"/>
</dbReference>
<dbReference type="PANTHER" id="PTHR34220:SF7">
    <property type="entry name" value="SENSOR HISTIDINE KINASE YPDA"/>
    <property type="match status" value="1"/>
</dbReference>
<name>A0A1M5J1X7_9SPHI</name>
<feature type="domain" description="Signal transduction histidine kinase internal region" evidence="2">
    <location>
        <begin position="150"/>
        <end position="228"/>
    </location>
</feature>